<evidence type="ECO:0000313" key="6">
    <source>
        <dbReference type="EMBL" id="KAK3174464.1"/>
    </source>
</evidence>
<sequence length="391" mass="44496">MASTCTICSSPNAKDCARCHSARYCSPECQQTDWPCHRLLCSQYATHKSSSRPSPSHYRAILFSPKEDKPKLIWLECKNEDSDTGGRFEMPQYRKYLGQYQGRSASAEHKMIQKNLLRGRSLANNLEVVCRETFLVDGSLKNQSIIKATQGGLYYDWRGPMLAFKENGKGLGTTTHLDMDMQDYRDIVDYFICYGDETVNDSDQHHNGSGKVKGVKISCQGDQITFGAEKYVSVDVPRSHMVFYSGTPPISELVGFPVRVRKYPPDRLWKDSEEAGVYKNQAATFLHLETDKSSNRWGWVPMPWQNEVGSVLVVRRDGQDVTTQQVEALCEFCQFKMQPLFENGLGAGLVKMTREEVMGYMTPARFREYFAELREKKMDDDAAWITASLPK</sequence>
<dbReference type="Gene3D" id="6.10.140.2220">
    <property type="match status" value="1"/>
</dbReference>
<evidence type="ECO:0000256" key="4">
    <source>
        <dbReference type="PROSITE-ProRule" id="PRU00134"/>
    </source>
</evidence>
<dbReference type="InterPro" id="IPR002893">
    <property type="entry name" value="Znf_MYND"/>
</dbReference>
<proteinExistence type="predicted"/>
<dbReference type="SUPFAM" id="SSF144232">
    <property type="entry name" value="HIT/MYND zinc finger-like"/>
    <property type="match status" value="1"/>
</dbReference>
<evidence type="ECO:0000259" key="5">
    <source>
        <dbReference type="PROSITE" id="PS50865"/>
    </source>
</evidence>
<dbReference type="AlphaFoldDB" id="A0AAE0DLL6"/>
<evidence type="ECO:0000256" key="1">
    <source>
        <dbReference type="ARBA" id="ARBA00022723"/>
    </source>
</evidence>
<dbReference type="PROSITE" id="PS50865">
    <property type="entry name" value="ZF_MYND_2"/>
    <property type="match status" value="1"/>
</dbReference>
<feature type="domain" description="MYND-type" evidence="5">
    <location>
        <begin position="5"/>
        <end position="41"/>
    </location>
</feature>
<keyword evidence="7" id="KW-1185">Reference proteome</keyword>
<comment type="caution">
    <text evidence="6">The sequence shown here is derived from an EMBL/GenBank/DDBJ whole genome shotgun (WGS) entry which is preliminary data.</text>
</comment>
<dbReference type="EMBL" id="JASNWA010000006">
    <property type="protein sequence ID" value="KAK3174464.1"/>
    <property type="molecule type" value="Genomic_DNA"/>
</dbReference>
<evidence type="ECO:0000256" key="3">
    <source>
        <dbReference type="ARBA" id="ARBA00022833"/>
    </source>
</evidence>
<evidence type="ECO:0000313" key="7">
    <source>
        <dbReference type="Proteomes" id="UP001276659"/>
    </source>
</evidence>
<organism evidence="6 7">
    <name type="scientific">Lepraria neglecta</name>
    <dbReference type="NCBI Taxonomy" id="209136"/>
    <lineage>
        <taxon>Eukaryota</taxon>
        <taxon>Fungi</taxon>
        <taxon>Dikarya</taxon>
        <taxon>Ascomycota</taxon>
        <taxon>Pezizomycotina</taxon>
        <taxon>Lecanoromycetes</taxon>
        <taxon>OSLEUM clade</taxon>
        <taxon>Lecanoromycetidae</taxon>
        <taxon>Lecanorales</taxon>
        <taxon>Lecanorineae</taxon>
        <taxon>Stereocaulaceae</taxon>
        <taxon>Lepraria</taxon>
    </lineage>
</organism>
<dbReference type="PROSITE" id="PS01360">
    <property type="entry name" value="ZF_MYND_1"/>
    <property type="match status" value="1"/>
</dbReference>
<reference evidence="6" key="1">
    <citation type="submission" date="2022-11" db="EMBL/GenBank/DDBJ databases">
        <title>Chromosomal genome sequence assembly and mating type (MAT) locus characterization of the leprose asexual lichenized fungus Lepraria neglecta (Nyl.) Erichsen.</title>
        <authorList>
            <person name="Allen J.L."/>
            <person name="Pfeffer B."/>
        </authorList>
    </citation>
    <scope>NUCLEOTIDE SEQUENCE</scope>
    <source>
        <strain evidence="6">Allen 5258</strain>
    </source>
</reference>
<dbReference type="GO" id="GO:0008270">
    <property type="term" value="F:zinc ion binding"/>
    <property type="evidence" value="ECO:0007669"/>
    <property type="project" value="UniProtKB-KW"/>
</dbReference>
<keyword evidence="2 4" id="KW-0863">Zinc-finger</keyword>
<gene>
    <name evidence="6" type="ORF">OEA41_001710</name>
</gene>
<keyword evidence="3" id="KW-0862">Zinc</keyword>
<protein>
    <recommendedName>
        <fullName evidence="5">MYND-type domain-containing protein</fullName>
    </recommendedName>
</protein>
<dbReference type="Pfam" id="PF01753">
    <property type="entry name" value="zf-MYND"/>
    <property type="match status" value="1"/>
</dbReference>
<accession>A0AAE0DLL6</accession>
<name>A0AAE0DLL6_9LECA</name>
<keyword evidence="1" id="KW-0479">Metal-binding</keyword>
<dbReference type="Proteomes" id="UP001276659">
    <property type="component" value="Unassembled WGS sequence"/>
</dbReference>
<evidence type="ECO:0000256" key="2">
    <source>
        <dbReference type="ARBA" id="ARBA00022771"/>
    </source>
</evidence>